<comment type="caution">
    <text evidence="2">The sequence shown here is derived from an EMBL/GenBank/DDBJ whole genome shotgun (WGS) entry which is preliminary data.</text>
</comment>
<dbReference type="EMBL" id="BOMH01000050">
    <property type="protein sequence ID" value="GID68651.1"/>
    <property type="molecule type" value="Genomic_DNA"/>
</dbReference>
<gene>
    <name evidence="2" type="ORF">Acy02nite_65320</name>
</gene>
<evidence type="ECO:0000256" key="1">
    <source>
        <dbReference type="SAM" id="MobiDB-lite"/>
    </source>
</evidence>
<dbReference type="Proteomes" id="UP000619479">
    <property type="component" value="Unassembled WGS sequence"/>
</dbReference>
<keyword evidence="3" id="KW-1185">Reference proteome</keyword>
<feature type="region of interest" description="Disordered" evidence="1">
    <location>
        <begin position="27"/>
        <end position="71"/>
    </location>
</feature>
<evidence type="ECO:0000313" key="3">
    <source>
        <dbReference type="Proteomes" id="UP000619479"/>
    </source>
</evidence>
<proteinExistence type="predicted"/>
<sequence length="177" mass="18959">MNGHLTKGDSHTQDPLSLIFVILEAATGRPRRHVSEERRRRSRGGGSRGSAAAPDRPERPPCRGAAATGPGIVTPWWRASARLHEDDGGTPMFGNRDDDRPPLQRALEAESSLRPGTWEAVEALALLAVECKGTPDAERLHRSASRTAAGLKAGSYESVRALAWLSRAARELGSAPG</sequence>
<accession>A0A919IPN8</accession>
<organism evidence="2 3">
    <name type="scientific">Actinoplanes cyaneus</name>
    <dbReference type="NCBI Taxonomy" id="52696"/>
    <lineage>
        <taxon>Bacteria</taxon>
        <taxon>Bacillati</taxon>
        <taxon>Actinomycetota</taxon>
        <taxon>Actinomycetes</taxon>
        <taxon>Micromonosporales</taxon>
        <taxon>Micromonosporaceae</taxon>
        <taxon>Actinoplanes</taxon>
    </lineage>
</organism>
<reference evidence="2" key="1">
    <citation type="submission" date="2021-01" db="EMBL/GenBank/DDBJ databases">
        <title>Whole genome shotgun sequence of Actinoplanes cyaneus NBRC 14990.</title>
        <authorList>
            <person name="Komaki H."/>
            <person name="Tamura T."/>
        </authorList>
    </citation>
    <scope>NUCLEOTIDE SEQUENCE</scope>
    <source>
        <strain evidence="2">NBRC 14990</strain>
    </source>
</reference>
<evidence type="ECO:0000313" key="2">
    <source>
        <dbReference type="EMBL" id="GID68651.1"/>
    </source>
</evidence>
<name>A0A919IPN8_9ACTN</name>
<protein>
    <submittedName>
        <fullName evidence="2">Uncharacterized protein</fullName>
    </submittedName>
</protein>
<dbReference type="AlphaFoldDB" id="A0A919IPN8"/>